<accession>A0AA86V965</accession>
<protein>
    <submittedName>
        <fullName evidence="2">Uncharacterized protein</fullName>
    </submittedName>
</protein>
<gene>
    <name evidence="2" type="ORF">AYBTSS11_LOCUS1220</name>
</gene>
<name>A0AA86V965_9FABA</name>
<dbReference type="EMBL" id="OY731398">
    <property type="protein sequence ID" value="CAJ1824010.1"/>
    <property type="molecule type" value="Genomic_DNA"/>
</dbReference>
<reference evidence="2" key="1">
    <citation type="submission" date="2023-10" db="EMBL/GenBank/DDBJ databases">
        <authorList>
            <person name="Domelevo Entfellner J.-B."/>
        </authorList>
    </citation>
    <scope>NUCLEOTIDE SEQUENCE</scope>
</reference>
<evidence type="ECO:0000313" key="3">
    <source>
        <dbReference type="Proteomes" id="UP001189624"/>
    </source>
</evidence>
<proteinExistence type="predicted"/>
<evidence type="ECO:0000256" key="1">
    <source>
        <dbReference type="SAM" id="MobiDB-lite"/>
    </source>
</evidence>
<dbReference type="Gramene" id="rna-AYBTSS11_LOCUS1220">
    <property type="protein sequence ID" value="CAJ1824010.1"/>
    <property type="gene ID" value="gene-AYBTSS11_LOCUS1220"/>
</dbReference>
<dbReference type="AlphaFoldDB" id="A0AA86V965"/>
<dbReference type="GO" id="GO:0033186">
    <property type="term" value="C:CAF-1 complex"/>
    <property type="evidence" value="ECO:0007669"/>
    <property type="project" value="TreeGrafter"/>
</dbReference>
<dbReference type="Proteomes" id="UP001189624">
    <property type="component" value="Chromosome 1"/>
</dbReference>
<keyword evidence="3" id="KW-1185">Reference proteome</keyword>
<organism evidence="2 3">
    <name type="scientific">Sphenostylis stenocarpa</name>
    <dbReference type="NCBI Taxonomy" id="92480"/>
    <lineage>
        <taxon>Eukaryota</taxon>
        <taxon>Viridiplantae</taxon>
        <taxon>Streptophyta</taxon>
        <taxon>Embryophyta</taxon>
        <taxon>Tracheophyta</taxon>
        <taxon>Spermatophyta</taxon>
        <taxon>Magnoliopsida</taxon>
        <taxon>eudicotyledons</taxon>
        <taxon>Gunneridae</taxon>
        <taxon>Pentapetalae</taxon>
        <taxon>rosids</taxon>
        <taxon>fabids</taxon>
        <taxon>Fabales</taxon>
        <taxon>Fabaceae</taxon>
        <taxon>Papilionoideae</taxon>
        <taxon>50 kb inversion clade</taxon>
        <taxon>NPAAA clade</taxon>
        <taxon>indigoferoid/millettioid clade</taxon>
        <taxon>Phaseoleae</taxon>
        <taxon>Sphenostylis</taxon>
    </lineage>
</organism>
<dbReference type="GO" id="GO:0006334">
    <property type="term" value="P:nucleosome assembly"/>
    <property type="evidence" value="ECO:0007669"/>
    <property type="project" value="TreeGrafter"/>
</dbReference>
<dbReference type="GO" id="GO:0005634">
    <property type="term" value="C:nucleus"/>
    <property type="evidence" value="ECO:0007669"/>
    <property type="project" value="TreeGrafter"/>
</dbReference>
<evidence type="ECO:0000313" key="2">
    <source>
        <dbReference type="EMBL" id="CAJ1824010.1"/>
    </source>
</evidence>
<feature type="region of interest" description="Disordered" evidence="1">
    <location>
        <begin position="1"/>
        <end position="34"/>
    </location>
</feature>
<dbReference type="PANTHER" id="PTHR15272">
    <property type="entry name" value="CHROMATIN ASSEMBLY FACTOR 1 SUBUNIT A CAF-1 SUBUNIT A"/>
    <property type="match status" value="1"/>
</dbReference>
<sequence>MAGPSRTFAFSTPPPSPLSPQNPRSNRANTTMRKRKISSEFENLKGAEEKQAQIETLERELDSLFCYYKETAAKKVSIELSQCGGSRNALVAALLEESDLPLARLIVEIRDRLNDEVRSGAIVLGDPLTYATVKSSVLFAGQRMAYGLPNADADVLEDHAESCLWCWETRDLKLLPKFVRGEVGVRRICRKKIHERIMAVSEVIAALKKVEIEPDYTNDLKKASKKLSKALPEADIRSYMNSSLQKHSDDMYITHNIPEKF</sequence>
<feature type="compositionally biased region" description="Low complexity" evidence="1">
    <location>
        <begin position="1"/>
        <end position="11"/>
    </location>
</feature>
<dbReference type="PANTHER" id="PTHR15272:SF0">
    <property type="entry name" value="CHROMATIN ASSEMBLY FACTOR 1 SUBUNIT A"/>
    <property type="match status" value="1"/>
</dbReference>